<dbReference type="PANTHER" id="PTHR12547:SF18">
    <property type="entry name" value="PROTEIN TIS11"/>
    <property type="match status" value="1"/>
</dbReference>
<feature type="compositionally biased region" description="Basic residues" evidence="6">
    <location>
        <begin position="159"/>
        <end position="172"/>
    </location>
</feature>
<dbReference type="SUPFAM" id="SSF90229">
    <property type="entry name" value="CCCH zinc finger"/>
    <property type="match status" value="2"/>
</dbReference>
<feature type="region of interest" description="Disordered" evidence="6">
    <location>
        <begin position="132"/>
        <end position="175"/>
    </location>
</feature>
<evidence type="ECO:0000256" key="3">
    <source>
        <dbReference type="ARBA" id="ARBA00022771"/>
    </source>
</evidence>
<dbReference type="PANTHER" id="PTHR12547">
    <property type="entry name" value="CCCH ZINC FINGER/TIS11-RELATED"/>
    <property type="match status" value="1"/>
</dbReference>
<dbReference type="GO" id="GO:0008270">
    <property type="term" value="F:zinc ion binding"/>
    <property type="evidence" value="ECO:0007669"/>
    <property type="project" value="UniProtKB-KW"/>
</dbReference>
<keyword evidence="4 5" id="KW-0862">Zinc</keyword>
<feature type="zinc finger region" description="C3H1-type" evidence="5">
    <location>
        <begin position="178"/>
        <end position="212"/>
    </location>
</feature>
<dbReference type="InterPro" id="IPR000571">
    <property type="entry name" value="Znf_CCCH"/>
</dbReference>
<organism evidence="8 9">
    <name type="scientific">Nadsonia fulvescens var. elongata DSM 6958</name>
    <dbReference type="NCBI Taxonomy" id="857566"/>
    <lineage>
        <taxon>Eukaryota</taxon>
        <taxon>Fungi</taxon>
        <taxon>Dikarya</taxon>
        <taxon>Ascomycota</taxon>
        <taxon>Saccharomycotina</taxon>
        <taxon>Dipodascomycetes</taxon>
        <taxon>Dipodascales</taxon>
        <taxon>Dipodascales incertae sedis</taxon>
        <taxon>Nadsonia</taxon>
    </lineage>
</organism>
<protein>
    <recommendedName>
        <fullName evidence="7">C3H1-type domain-containing protein</fullName>
    </recommendedName>
</protein>
<dbReference type="SMART" id="SM00356">
    <property type="entry name" value="ZnF_C3H1"/>
    <property type="match status" value="2"/>
</dbReference>
<gene>
    <name evidence="8" type="ORF">NADFUDRAFT_53528</name>
</gene>
<feature type="domain" description="C3H1-type" evidence="7">
    <location>
        <begin position="225"/>
        <end position="251"/>
    </location>
</feature>
<dbReference type="EMBL" id="KV454415">
    <property type="protein sequence ID" value="ODQ63256.1"/>
    <property type="molecule type" value="Genomic_DNA"/>
</dbReference>
<dbReference type="Proteomes" id="UP000095009">
    <property type="component" value="Unassembled WGS sequence"/>
</dbReference>
<evidence type="ECO:0000313" key="8">
    <source>
        <dbReference type="EMBL" id="ODQ63256.1"/>
    </source>
</evidence>
<dbReference type="OrthoDB" id="410307at2759"/>
<dbReference type="Gene3D" id="4.10.1000.10">
    <property type="entry name" value="Zinc finger, CCCH-type"/>
    <property type="match status" value="1"/>
</dbReference>
<dbReference type="InterPro" id="IPR036855">
    <property type="entry name" value="Znf_CCCH_sf"/>
</dbReference>
<feature type="domain" description="C3H1-type" evidence="7">
    <location>
        <begin position="178"/>
        <end position="212"/>
    </location>
</feature>
<evidence type="ECO:0000259" key="7">
    <source>
        <dbReference type="PROSITE" id="PS50103"/>
    </source>
</evidence>
<keyword evidence="3 5" id="KW-0863">Zinc-finger</keyword>
<evidence type="ECO:0000256" key="5">
    <source>
        <dbReference type="PROSITE-ProRule" id="PRU00723"/>
    </source>
</evidence>
<keyword evidence="1 5" id="KW-0479">Metal-binding</keyword>
<dbReference type="AlphaFoldDB" id="A0A1E3PCX0"/>
<keyword evidence="9" id="KW-1185">Reference proteome</keyword>
<dbReference type="InterPro" id="IPR045877">
    <property type="entry name" value="ZFP36-like"/>
</dbReference>
<dbReference type="Pfam" id="PF00642">
    <property type="entry name" value="zf-CCCH"/>
    <property type="match status" value="1"/>
</dbReference>
<dbReference type="GO" id="GO:0003729">
    <property type="term" value="F:mRNA binding"/>
    <property type="evidence" value="ECO:0007669"/>
    <property type="project" value="InterPro"/>
</dbReference>
<evidence type="ECO:0000256" key="2">
    <source>
        <dbReference type="ARBA" id="ARBA00022737"/>
    </source>
</evidence>
<evidence type="ECO:0000256" key="6">
    <source>
        <dbReference type="SAM" id="MobiDB-lite"/>
    </source>
</evidence>
<dbReference type="PROSITE" id="PS50103">
    <property type="entry name" value="ZF_C3H1"/>
    <property type="match status" value="2"/>
</dbReference>
<keyword evidence="2" id="KW-0677">Repeat</keyword>
<proteinExistence type="predicted"/>
<evidence type="ECO:0000313" key="9">
    <source>
        <dbReference type="Proteomes" id="UP000095009"/>
    </source>
</evidence>
<dbReference type="STRING" id="857566.A0A1E3PCX0"/>
<feature type="zinc finger region" description="C3H1-type" evidence="5">
    <location>
        <begin position="225"/>
        <end position="251"/>
    </location>
</feature>
<sequence length="251" mass="28327">MKDSYNPYTYTRPAHRHFPTAPSSTSSLVSNISLSTAASSSHWDTLLPDVWGDLSDETEEASRLCPKSRLWSSRRDCSPEFSLDFVDDASPDQDLPEFNQHILNSVNDLMAHLDLEIPMGPQDSTTAQDFWSLSTLSPDPQSSTLPSTSPVADIDPTPKKKKKRSKNRKKSPKTNADLYKTEPCVAYAQSLKTKRVGKCPYGDKCQFAHGPEELRSVAETLRPQNYRSKRCVNWAKYGVCVYNDRCCFRHE</sequence>
<evidence type="ECO:0000256" key="4">
    <source>
        <dbReference type="ARBA" id="ARBA00022833"/>
    </source>
</evidence>
<accession>A0A1E3PCX0</accession>
<evidence type="ECO:0000256" key="1">
    <source>
        <dbReference type="ARBA" id="ARBA00022723"/>
    </source>
</evidence>
<reference evidence="8 9" key="1">
    <citation type="journal article" date="2016" name="Proc. Natl. Acad. Sci. U.S.A.">
        <title>Comparative genomics of biotechnologically important yeasts.</title>
        <authorList>
            <person name="Riley R."/>
            <person name="Haridas S."/>
            <person name="Wolfe K.H."/>
            <person name="Lopes M.R."/>
            <person name="Hittinger C.T."/>
            <person name="Goeker M."/>
            <person name="Salamov A.A."/>
            <person name="Wisecaver J.H."/>
            <person name="Long T.M."/>
            <person name="Calvey C.H."/>
            <person name="Aerts A.L."/>
            <person name="Barry K.W."/>
            <person name="Choi C."/>
            <person name="Clum A."/>
            <person name="Coughlan A.Y."/>
            <person name="Deshpande S."/>
            <person name="Douglass A.P."/>
            <person name="Hanson S.J."/>
            <person name="Klenk H.-P."/>
            <person name="LaButti K.M."/>
            <person name="Lapidus A."/>
            <person name="Lindquist E.A."/>
            <person name="Lipzen A.M."/>
            <person name="Meier-Kolthoff J.P."/>
            <person name="Ohm R.A."/>
            <person name="Otillar R.P."/>
            <person name="Pangilinan J.L."/>
            <person name="Peng Y."/>
            <person name="Rokas A."/>
            <person name="Rosa C.A."/>
            <person name="Scheuner C."/>
            <person name="Sibirny A.A."/>
            <person name="Slot J.C."/>
            <person name="Stielow J.B."/>
            <person name="Sun H."/>
            <person name="Kurtzman C.P."/>
            <person name="Blackwell M."/>
            <person name="Grigoriev I.V."/>
            <person name="Jeffries T.W."/>
        </authorList>
    </citation>
    <scope>NUCLEOTIDE SEQUENCE [LARGE SCALE GENOMIC DNA]</scope>
    <source>
        <strain evidence="8 9">DSM 6958</strain>
    </source>
</reference>
<feature type="compositionally biased region" description="Polar residues" evidence="6">
    <location>
        <begin position="132"/>
        <end position="150"/>
    </location>
</feature>
<name>A0A1E3PCX0_9ASCO</name>